<name>A0A4Y1ZHC6_9BACL</name>
<protein>
    <submittedName>
        <fullName evidence="1">Uncharacterized protein</fullName>
    </submittedName>
</protein>
<sequence length="46" mass="5511">MHTTSYLHAVYEEYMRRRWSSMTSRLLFSRKGKRAATSHIVFFIAS</sequence>
<evidence type="ECO:0000313" key="2">
    <source>
        <dbReference type="Proteomes" id="UP000319716"/>
    </source>
</evidence>
<evidence type="ECO:0000313" key="1">
    <source>
        <dbReference type="EMBL" id="GAY78380.1"/>
    </source>
</evidence>
<gene>
    <name evidence="1" type="ORF">NBRC111894_3934</name>
</gene>
<proteinExistence type="predicted"/>
<dbReference type="Proteomes" id="UP000319716">
    <property type="component" value="Unassembled WGS sequence"/>
</dbReference>
<accession>A0A4Y1ZHC6</accession>
<reference evidence="1 2" key="1">
    <citation type="submission" date="2017-11" db="EMBL/GenBank/DDBJ databases">
        <title>Draft Genome Sequence of Sporolactobacillus inulinus NBRC 111894 Isolated from Koso, a Japanese Sugar-Vegetable Fermented Beverage.</title>
        <authorList>
            <person name="Chiou T.Y."/>
            <person name="Oshima K."/>
            <person name="Suda W."/>
            <person name="Hattori M."/>
            <person name="Takahashi T."/>
        </authorList>
    </citation>
    <scope>NUCLEOTIDE SEQUENCE [LARGE SCALE GENOMIC DNA]</scope>
    <source>
        <strain evidence="1 2">NBRC111894</strain>
    </source>
</reference>
<dbReference type="AlphaFoldDB" id="A0A4Y1ZHC6"/>
<comment type="caution">
    <text evidence="1">The sequence shown here is derived from an EMBL/GenBank/DDBJ whole genome shotgun (WGS) entry which is preliminary data.</text>
</comment>
<dbReference type="EMBL" id="BEXB01000047">
    <property type="protein sequence ID" value="GAY78380.1"/>
    <property type="molecule type" value="Genomic_DNA"/>
</dbReference>
<organism evidence="1 2">
    <name type="scientific">Sporolactobacillus inulinus</name>
    <dbReference type="NCBI Taxonomy" id="2078"/>
    <lineage>
        <taxon>Bacteria</taxon>
        <taxon>Bacillati</taxon>
        <taxon>Bacillota</taxon>
        <taxon>Bacilli</taxon>
        <taxon>Bacillales</taxon>
        <taxon>Sporolactobacillaceae</taxon>
        <taxon>Sporolactobacillus</taxon>
    </lineage>
</organism>